<sequence>MYICQVIKLRLERYQQYLRRYWTPPILLPITIPDAVIECYNKLWYYQYRDCQLQGTDIYGCGWSDYQCRTFEFGLQEVSWRICGYETALIENKTIMTSNDTNGYDQDKTIELNQKERRCQNLRILKVLFGDSHAITQQADIQIFKGISTTLEDNNKGFIRILNDMNLSLQGITLTADRSIFIPAIYISDQNTTVKLEEFIIYDITFQPQIPYSTGPRGVVQIDFSVKDVQILNCQFENIIIDSLEGIELRIQNFTDTPPIIPPLILPLPHPEPDTSINITINSTSAKDIQSSGNISNHGGASIYGEIGDNGSLIIEDASFASCCYIENDGGCIYVILNKTFRFETKGTVIFTGCRTTKDTLEVVRDRSGALYIYLAEESTYNFIIGEDSQFTTNAADICGEYIFIYSRNINILNI</sequence>
<reference evidence="1 2" key="1">
    <citation type="submission" date="2019-03" db="EMBL/GenBank/DDBJ databases">
        <title>Single cell metagenomics reveals metabolic interactions within the superorganism composed of flagellate Streblomastix strix and complex community of Bacteroidetes bacteria on its surface.</title>
        <authorList>
            <person name="Treitli S.C."/>
            <person name="Kolisko M."/>
            <person name="Husnik F."/>
            <person name="Keeling P."/>
            <person name="Hampl V."/>
        </authorList>
    </citation>
    <scope>NUCLEOTIDE SEQUENCE [LARGE SCALE GENOMIC DNA]</scope>
    <source>
        <strain evidence="1">ST1C</strain>
    </source>
</reference>
<comment type="caution">
    <text evidence="1">The sequence shown here is derived from an EMBL/GenBank/DDBJ whole genome shotgun (WGS) entry which is preliminary data.</text>
</comment>
<evidence type="ECO:0000313" key="2">
    <source>
        <dbReference type="Proteomes" id="UP000324800"/>
    </source>
</evidence>
<proteinExistence type="predicted"/>
<dbReference type="EMBL" id="SNRW01007783">
    <property type="protein sequence ID" value="KAA6380642.1"/>
    <property type="molecule type" value="Genomic_DNA"/>
</dbReference>
<gene>
    <name evidence="1" type="ORF">EZS28_023833</name>
</gene>
<dbReference type="Proteomes" id="UP000324800">
    <property type="component" value="Unassembled WGS sequence"/>
</dbReference>
<protein>
    <submittedName>
        <fullName evidence="1">Uncharacterized protein</fullName>
    </submittedName>
</protein>
<name>A0A5J4VDW1_9EUKA</name>
<dbReference type="AlphaFoldDB" id="A0A5J4VDW1"/>
<evidence type="ECO:0000313" key="1">
    <source>
        <dbReference type="EMBL" id="KAA6380642.1"/>
    </source>
</evidence>
<organism evidence="1 2">
    <name type="scientific">Streblomastix strix</name>
    <dbReference type="NCBI Taxonomy" id="222440"/>
    <lineage>
        <taxon>Eukaryota</taxon>
        <taxon>Metamonada</taxon>
        <taxon>Preaxostyla</taxon>
        <taxon>Oxymonadida</taxon>
        <taxon>Streblomastigidae</taxon>
        <taxon>Streblomastix</taxon>
    </lineage>
</organism>
<accession>A0A5J4VDW1</accession>